<evidence type="ECO:0000313" key="2">
    <source>
        <dbReference type="EMBL" id="EON67841.1"/>
    </source>
</evidence>
<feature type="region of interest" description="Disordered" evidence="1">
    <location>
        <begin position="97"/>
        <end position="276"/>
    </location>
</feature>
<feature type="compositionally biased region" description="Low complexity" evidence="1">
    <location>
        <begin position="177"/>
        <end position="195"/>
    </location>
</feature>
<dbReference type="Proteomes" id="UP000016924">
    <property type="component" value="Unassembled WGS sequence"/>
</dbReference>
<organism evidence="2 3">
    <name type="scientific">Coniosporium apollinis (strain CBS 100218)</name>
    <name type="common">Rock-inhabiting black yeast</name>
    <dbReference type="NCBI Taxonomy" id="1168221"/>
    <lineage>
        <taxon>Eukaryota</taxon>
        <taxon>Fungi</taxon>
        <taxon>Dikarya</taxon>
        <taxon>Ascomycota</taxon>
        <taxon>Pezizomycotina</taxon>
        <taxon>Dothideomycetes</taxon>
        <taxon>Dothideomycetes incertae sedis</taxon>
        <taxon>Coniosporium</taxon>
    </lineage>
</organism>
<feature type="region of interest" description="Disordered" evidence="1">
    <location>
        <begin position="51"/>
        <end position="83"/>
    </location>
</feature>
<name>R7Z1N8_CONA1</name>
<proteinExistence type="predicted"/>
<gene>
    <name evidence="2" type="ORF">W97_07096</name>
</gene>
<sequence>MKSIEHFTGGSVCGCPEWWAMCPDPDTSSLDSPPVLLTSLPAPSILPLIASSTRVEGPHKPQPPNLEVQSRSRVKKLTKKRDENIKELMNDLEAKFWSSTEGQVTEPLPTPLSWASSESSYEPMEDDEPIQEDKAVEDGEPIEVGSAPKSPTASLHPLQDHFHEPSTSLRPPNPTQGGPCRLLLSLLLPGPTGHPRSGRPAPSLPFNLPLSAISSPLPSKPSTAESKRLRHKRWKERSKEKKRLARAVAIGYTPAPAPVPPNHGHSYGQDQGQLRPQPRVPYVRKRNREPDERLISLRGRRYGSPTLGAFLDKIGEAGEDGEDGSGGNEETAGSKGEEDREMWFLEGFEDLFPADTRDYVRPGRAVDGGEGGEVLHAEENIFLTEDALRD</sequence>
<dbReference type="AlphaFoldDB" id="R7Z1N8"/>
<keyword evidence="3" id="KW-1185">Reference proteome</keyword>
<dbReference type="HOGENOM" id="CLU_707907_0_0_1"/>
<accession>R7Z1N8</accession>
<feature type="compositionally biased region" description="Basic residues" evidence="1">
    <location>
        <begin position="228"/>
        <end position="245"/>
    </location>
</feature>
<feature type="compositionally biased region" description="Low complexity" evidence="1">
    <location>
        <begin position="208"/>
        <end position="222"/>
    </location>
</feature>
<dbReference type="RefSeq" id="XP_007783158.1">
    <property type="nucleotide sequence ID" value="XM_007784968.1"/>
</dbReference>
<dbReference type="EMBL" id="JH767590">
    <property type="protein sequence ID" value="EON67841.1"/>
    <property type="molecule type" value="Genomic_DNA"/>
</dbReference>
<protein>
    <submittedName>
        <fullName evidence="2">Uncharacterized protein</fullName>
    </submittedName>
</protein>
<feature type="region of interest" description="Disordered" evidence="1">
    <location>
        <begin position="315"/>
        <end position="340"/>
    </location>
</feature>
<dbReference type="OrthoDB" id="10665367at2759"/>
<reference evidence="3" key="1">
    <citation type="submission" date="2012-06" db="EMBL/GenBank/DDBJ databases">
        <title>The genome sequence of Coniosporium apollinis CBS 100218.</title>
        <authorList>
            <consortium name="The Broad Institute Genome Sequencing Platform"/>
            <person name="Cuomo C."/>
            <person name="Gorbushina A."/>
            <person name="Noack S."/>
            <person name="Walker B."/>
            <person name="Young S.K."/>
            <person name="Zeng Q."/>
            <person name="Gargeya S."/>
            <person name="Fitzgerald M."/>
            <person name="Haas B."/>
            <person name="Abouelleil A."/>
            <person name="Alvarado L."/>
            <person name="Arachchi H.M."/>
            <person name="Berlin A.M."/>
            <person name="Chapman S.B."/>
            <person name="Goldberg J."/>
            <person name="Griggs A."/>
            <person name="Gujja S."/>
            <person name="Hansen M."/>
            <person name="Howarth C."/>
            <person name="Imamovic A."/>
            <person name="Larimer J."/>
            <person name="McCowan C."/>
            <person name="Montmayeur A."/>
            <person name="Murphy C."/>
            <person name="Neiman D."/>
            <person name="Pearson M."/>
            <person name="Priest M."/>
            <person name="Roberts A."/>
            <person name="Saif S."/>
            <person name="Shea T."/>
            <person name="Sisk P."/>
            <person name="Sykes S."/>
            <person name="Wortman J."/>
            <person name="Nusbaum C."/>
            <person name="Birren B."/>
        </authorList>
    </citation>
    <scope>NUCLEOTIDE SEQUENCE [LARGE SCALE GENOMIC DNA]</scope>
    <source>
        <strain evidence="3">CBS 100218</strain>
    </source>
</reference>
<dbReference type="GeneID" id="19904407"/>
<evidence type="ECO:0000313" key="3">
    <source>
        <dbReference type="Proteomes" id="UP000016924"/>
    </source>
</evidence>
<evidence type="ECO:0000256" key="1">
    <source>
        <dbReference type="SAM" id="MobiDB-lite"/>
    </source>
</evidence>